<evidence type="ECO:0000256" key="3">
    <source>
        <dbReference type="ARBA" id="ARBA00023136"/>
    </source>
</evidence>
<keyword evidence="4" id="KW-0175">Coiled coil</keyword>
<comment type="similarity">
    <text evidence="2">Belongs to the band 7/mec-2 family. Flotillin subfamily.</text>
</comment>
<accession>A0A552WLY0</accession>
<dbReference type="Gene3D" id="3.30.479.30">
    <property type="entry name" value="Band 7 domain"/>
    <property type="match status" value="1"/>
</dbReference>
<feature type="region of interest" description="Disordered" evidence="5">
    <location>
        <begin position="1"/>
        <end position="22"/>
    </location>
</feature>
<feature type="transmembrane region" description="Helical" evidence="6">
    <location>
        <begin position="93"/>
        <end position="115"/>
    </location>
</feature>
<name>A0A552WLY0_9MICO</name>
<dbReference type="GO" id="GO:0005886">
    <property type="term" value="C:plasma membrane"/>
    <property type="evidence" value="ECO:0007669"/>
    <property type="project" value="TreeGrafter"/>
</dbReference>
<dbReference type="GO" id="GO:0072659">
    <property type="term" value="P:protein localization to plasma membrane"/>
    <property type="evidence" value="ECO:0007669"/>
    <property type="project" value="TreeGrafter"/>
</dbReference>
<dbReference type="SMART" id="SM00244">
    <property type="entry name" value="PHB"/>
    <property type="match status" value="1"/>
</dbReference>
<dbReference type="EMBL" id="VJXR01000079">
    <property type="protein sequence ID" value="TRW43493.1"/>
    <property type="molecule type" value="Genomic_DNA"/>
</dbReference>
<dbReference type="Pfam" id="PF15975">
    <property type="entry name" value="Flot"/>
    <property type="match status" value="1"/>
</dbReference>
<keyword evidence="9" id="KW-1185">Reference proteome</keyword>
<organism evidence="8 9">
    <name type="scientific">Georgenia yuyongxinii</name>
    <dbReference type="NCBI Taxonomy" id="2589797"/>
    <lineage>
        <taxon>Bacteria</taxon>
        <taxon>Bacillati</taxon>
        <taxon>Actinomycetota</taxon>
        <taxon>Actinomycetes</taxon>
        <taxon>Micrococcales</taxon>
        <taxon>Bogoriellaceae</taxon>
        <taxon>Georgenia</taxon>
    </lineage>
</organism>
<dbReference type="Pfam" id="PF01145">
    <property type="entry name" value="Band_7"/>
    <property type="match status" value="1"/>
</dbReference>
<gene>
    <name evidence="8" type="ORF">FJ693_17450</name>
</gene>
<reference evidence="8 9" key="1">
    <citation type="submission" date="2019-07" db="EMBL/GenBank/DDBJ databases">
        <title>Georgenia wutianyii sp. nov. and Georgenia *** sp. nov. isolated from plateau pika (Ochotona curzoniae) in the Qinghai-Tibet plateau of China.</title>
        <authorList>
            <person name="Tian Z."/>
        </authorList>
    </citation>
    <scope>NUCLEOTIDE SEQUENCE [LARGE SCALE GENOMIC DNA]</scope>
    <source>
        <strain evidence="8 9">Z446</strain>
    </source>
</reference>
<evidence type="ECO:0000313" key="8">
    <source>
        <dbReference type="EMBL" id="TRW43493.1"/>
    </source>
</evidence>
<dbReference type="GO" id="GO:0002020">
    <property type="term" value="F:protease binding"/>
    <property type="evidence" value="ECO:0007669"/>
    <property type="project" value="TreeGrafter"/>
</dbReference>
<evidence type="ECO:0000313" key="9">
    <source>
        <dbReference type="Proteomes" id="UP000318693"/>
    </source>
</evidence>
<evidence type="ECO:0000256" key="2">
    <source>
        <dbReference type="ARBA" id="ARBA00007161"/>
    </source>
</evidence>
<evidence type="ECO:0000259" key="7">
    <source>
        <dbReference type="SMART" id="SM00244"/>
    </source>
</evidence>
<comment type="caution">
    <text evidence="8">The sequence shown here is derived from an EMBL/GenBank/DDBJ whole genome shotgun (WGS) entry which is preliminary data.</text>
</comment>
<dbReference type="PANTHER" id="PTHR13806">
    <property type="entry name" value="FLOTILLIN-RELATED"/>
    <property type="match status" value="1"/>
</dbReference>
<dbReference type="InterPro" id="IPR036013">
    <property type="entry name" value="Band_7/SPFH_dom_sf"/>
</dbReference>
<dbReference type="AlphaFoldDB" id="A0A552WLY0"/>
<dbReference type="Proteomes" id="UP000318693">
    <property type="component" value="Unassembled WGS sequence"/>
</dbReference>
<dbReference type="InterPro" id="IPR001107">
    <property type="entry name" value="Band_7"/>
</dbReference>
<proteinExistence type="inferred from homology"/>
<feature type="coiled-coil region" evidence="4">
    <location>
        <begin position="300"/>
        <end position="334"/>
    </location>
</feature>
<sequence>MPAARYAATQSSPTRASSSVRTGATPRLVVEDTRVIIRPVPDAARRPPTAGALVRGAAPAYASAPTYGRLAAGKGGIVGGILTRLSIGNLVELVLGTIPVIVGLAIAALVLIVTVRRSIRTVDLNEALVIVGRSEGRNGPTGSLDALPTDGGAGEGRGPRIVIGGRAFVKPFFESVTKISLEQRQLSLTVEGVDKNFIAVGVKASVLFKVRGDADGVRRAAQRFTSQQAKLEQPLQQALEGALRPVLGSMTVEEIISDREALQRQVFESIRPDLHQQGFHIDLVNLSDISTPGSDYLGNLGRAQAARARQVAEVQEAEARLASETAQLAAQEKIAERQRDLALKQATIKAETDKANAEAEAAGQLARAEQERVVAAQQREALLEQARVTEQQLDIDVRKPADASAYAAAKEAEGERDARKAEAQAEAFQRTTLAEANLAAQRNEADAIKALGEARAAAAQAEGLAAAAATEAQAKALAEQGQAVIVQQLVGVLPEIMRAAAEPVGKIDQLTVVGTDGAGAVSKIAGQVLGEGSATIQALTGLNLGALLGTFTGAGTPGNGARAAADGARSADDDVATAEAATLQN</sequence>
<keyword evidence="3 6" id="KW-0472">Membrane</keyword>
<protein>
    <submittedName>
        <fullName evidence="8">Flotillin family protein</fullName>
    </submittedName>
</protein>
<comment type="subcellular location">
    <subcellularLocation>
        <location evidence="1">Membrane</location>
    </subcellularLocation>
</comment>
<dbReference type="PANTHER" id="PTHR13806:SF46">
    <property type="entry name" value="FLOTILLIN-1-RELATED"/>
    <property type="match status" value="1"/>
</dbReference>
<dbReference type="InterPro" id="IPR031905">
    <property type="entry name" value="Flotillin_C"/>
</dbReference>
<feature type="compositionally biased region" description="Polar residues" evidence="5">
    <location>
        <begin position="8"/>
        <end position="22"/>
    </location>
</feature>
<keyword evidence="6" id="KW-0812">Transmembrane</keyword>
<evidence type="ECO:0000256" key="4">
    <source>
        <dbReference type="SAM" id="Coils"/>
    </source>
</evidence>
<dbReference type="SUPFAM" id="SSF117892">
    <property type="entry name" value="Band 7/SPFH domain"/>
    <property type="match status" value="1"/>
</dbReference>
<dbReference type="InterPro" id="IPR027705">
    <property type="entry name" value="Flotillin_fam"/>
</dbReference>
<dbReference type="CDD" id="cd03399">
    <property type="entry name" value="SPFH_flotillin"/>
    <property type="match status" value="1"/>
</dbReference>
<evidence type="ECO:0000256" key="1">
    <source>
        <dbReference type="ARBA" id="ARBA00004370"/>
    </source>
</evidence>
<keyword evidence="6" id="KW-1133">Transmembrane helix</keyword>
<evidence type="ECO:0000256" key="6">
    <source>
        <dbReference type="SAM" id="Phobius"/>
    </source>
</evidence>
<feature type="domain" description="Band 7" evidence="7">
    <location>
        <begin position="128"/>
        <end position="308"/>
    </location>
</feature>
<evidence type="ECO:0000256" key="5">
    <source>
        <dbReference type="SAM" id="MobiDB-lite"/>
    </source>
</evidence>